<accession>A0A0W8F7L2</accession>
<reference evidence="3" key="1">
    <citation type="journal article" date="2015" name="Proc. Natl. Acad. Sci. U.S.A.">
        <title>Networks of energetic and metabolic interactions define dynamics in microbial communities.</title>
        <authorList>
            <person name="Embree M."/>
            <person name="Liu J.K."/>
            <person name="Al-Bassam M.M."/>
            <person name="Zengler K."/>
        </authorList>
    </citation>
    <scope>NUCLEOTIDE SEQUENCE</scope>
</reference>
<dbReference type="AlphaFoldDB" id="A0A0W8F7L2"/>
<protein>
    <submittedName>
        <fullName evidence="3">Uncharacterized protein</fullName>
    </submittedName>
</protein>
<keyword evidence="2" id="KW-1133">Transmembrane helix</keyword>
<proteinExistence type="predicted"/>
<evidence type="ECO:0000256" key="2">
    <source>
        <dbReference type="SAM" id="Phobius"/>
    </source>
</evidence>
<keyword evidence="2" id="KW-0472">Membrane</keyword>
<gene>
    <name evidence="3" type="ORF">ASZ90_013463</name>
</gene>
<sequence>MPKKPEWMRNAGRGLALAMAINLMLIFILISPGTSFELSADSVTAGENLIITGTSEPNSENTFISSFTMNLPVTSEKYSYETEVKVPNKPNRFTVTAKNVQNLNAGVKMGIWITKSFESRDGVVHLSAADIPTGRYKLKVSGSAMPGANEVPITIEAETGVLSDSSGSYKLVIDTTGIPEGDYLIEGDGDEKTVRILSKGESSSSASAISEAEKEIAAYKDKIEINLSAAASESAGGKSVNEEVSKEEKATPPAESAESKGVVAWLTDFLGL</sequence>
<dbReference type="EMBL" id="LNQE01001478">
    <property type="protein sequence ID" value="KUG16831.1"/>
    <property type="molecule type" value="Genomic_DNA"/>
</dbReference>
<organism evidence="3">
    <name type="scientific">hydrocarbon metagenome</name>
    <dbReference type="NCBI Taxonomy" id="938273"/>
    <lineage>
        <taxon>unclassified sequences</taxon>
        <taxon>metagenomes</taxon>
        <taxon>ecological metagenomes</taxon>
    </lineage>
</organism>
<evidence type="ECO:0000313" key="3">
    <source>
        <dbReference type="EMBL" id="KUG16831.1"/>
    </source>
</evidence>
<feature type="compositionally biased region" description="Basic and acidic residues" evidence="1">
    <location>
        <begin position="240"/>
        <end position="250"/>
    </location>
</feature>
<feature type="transmembrane region" description="Helical" evidence="2">
    <location>
        <begin position="12"/>
        <end position="30"/>
    </location>
</feature>
<keyword evidence="2" id="KW-0812">Transmembrane</keyword>
<feature type="region of interest" description="Disordered" evidence="1">
    <location>
        <begin position="231"/>
        <end position="260"/>
    </location>
</feature>
<evidence type="ECO:0000256" key="1">
    <source>
        <dbReference type="SAM" id="MobiDB-lite"/>
    </source>
</evidence>
<comment type="caution">
    <text evidence="3">The sequence shown here is derived from an EMBL/GenBank/DDBJ whole genome shotgun (WGS) entry which is preliminary data.</text>
</comment>
<name>A0A0W8F7L2_9ZZZZ</name>